<accession>A0A2R6XW91</accession>
<evidence type="ECO:0000313" key="1">
    <source>
        <dbReference type="EMBL" id="PTQ50370.1"/>
    </source>
</evidence>
<protein>
    <submittedName>
        <fullName evidence="1">Uncharacterized protein</fullName>
    </submittedName>
</protein>
<sequence>MSLDFIVLNLAHRHTLLFLGRTGHALHKSSSHSIEADVPNYCSTASGSHALQNFVNDFTFPHPPLLSSPSVSYRLHCRSAARPTMAACRLRCVVRTPLSCSHKHEGYCHGAAKCSEPSLLDCVPRFFALRELSAKIFKGKQRRSVSLHLHHEKSLVSSSKPSSPAVGKSCFTLSASQNNDLAIEEVHVGMENDIARWTDGQIIQTGELHNYACAMIPLTPRALCLTLHMTYTSHLQSRILCGGIIATRHLPAPLSSLVQKQHIGPEAFHFMEHLLSCSSCCEARCLAPLINVSPTNDNNNSFRLCSA</sequence>
<proteinExistence type="predicted"/>
<name>A0A2R6XW91_MARPO</name>
<reference evidence="2" key="1">
    <citation type="journal article" date="2017" name="Cell">
        <title>Insights into land plant evolution garnered from the Marchantia polymorpha genome.</title>
        <authorList>
            <person name="Bowman J.L."/>
            <person name="Kohchi T."/>
            <person name="Yamato K.T."/>
            <person name="Jenkins J."/>
            <person name="Shu S."/>
            <person name="Ishizaki K."/>
            <person name="Yamaoka S."/>
            <person name="Nishihama R."/>
            <person name="Nakamura Y."/>
            <person name="Berger F."/>
            <person name="Adam C."/>
            <person name="Aki S.S."/>
            <person name="Althoff F."/>
            <person name="Araki T."/>
            <person name="Arteaga-Vazquez M.A."/>
            <person name="Balasubrmanian S."/>
            <person name="Barry K."/>
            <person name="Bauer D."/>
            <person name="Boehm C.R."/>
            <person name="Briginshaw L."/>
            <person name="Caballero-Perez J."/>
            <person name="Catarino B."/>
            <person name="Chen F."/>
            <person name="Chiyoda S."/>
            <person name="Chovatia M."/>
            <person name="Davies K.M."/>
            <person name="Delmans M."/>
            <person name="Demura T."/>
            <person name="Dierschke T."/>
            <person name="Dolan L."/>
            <person name="Dorantes-Acosta A.E."/>
            <person name="Eklund D.M."/>
            <person name="Florent S.N."/>
            <person name="Flores-Sandoval E."/>
            <person name="Fujiyama A."/>
            <person name="Fukuzawa H."/>
            <person name="Galik B."/>
            <person name="Grimanelli D."/>
            <person name="Grimwood J."/>
            <person name="Grossniklaus U."/>
            <person name="Hamada T."/>
            <person name="Haseloff J."/>
            <person name="Hetherington A.J."/>
            <person name="Higo A."/>
            <person name="Hirakawa Y."/>
            <person name="Hundley H.N."/>
            <person name="Ikeda Y."/>
            <person name="Inoue K."/>
            <person name="Inoue S.I."/>
            <person name="Ishida S."/>
            <person name="Jia Q."/>
            <person name="Kakita M."/>
            <person name="Kanazawa T."/>
            <person name="Kawai Y."/>
            <person name="Kawashima T."/>
            <person name="Kennedy M."/>
            <person name="Kinose K."/>
            <person name="Kinoshita T."/>
            <person name="Kohara Y."/>
            <person name="Koide E."/>
            <person name="Komatsu K."/>
            <person name="Kopischke S."/>
            <person name="Kubo M."/>
            <person name="Kyozuka J."/>
            <person name="Lagercrantz U."/>
            <person name="Lin S.S."/>
            <person name="Lindquist E."/>
            <person name="Lipzen A.M."/>
            <person name="Lu C.W."/>
            <person name="De Luna E."/>
            <person name="Martienssen R.A."/>
            <person name="Minamino N."/>
            <person name="Mizutani M."/>
            <person name="Mizutani M."/>
            <person name="Mochizuki N."/>
            <person name="Monte I."/>
            <person name="Mosher R."/>
            <person name="Nagasaki H."/>
            <person name="Nakagami H."/>
            <person name="Naramoto S."/>
            <person name="Nishitani K."/>
            <person name="Ohtani M."/>
            <person name="Okamoto T."/>
            <person name="Okumura M."/>
            <person name="Phillips J."/>
            <person name="Pollak B."/>
            <person name="Reinders A."/>
            <person name="Rovekamp M."/>
            <person name="Sano R."/>
            <person name="Sawa S."/>
            <person name="Schmid M.W."/>
            <person name="Shirakawa M."/>
            <person name="Solano R."/>
            <person name="Spunde A."/>
            <person name="Suetsugu N."/>
            <person name="Sugano S."/>
            <person name="Sugiyama A."/>
            <person name="Sun R."/>
            <person name="Suzuki Y."/>
            <person name="Takenaka M."/>
            <person name="Takezawa D."/>
            <person name="Tomogane H."/>
            <person name="Tsuzuki M."/>
            <person name="Ueda T."/>
            <person name="Umeda M."/>
            <person name="Ward J.M."/>
            <person name="Watanabe Y."/>
            <person name="Yazaki K."/>
            <person name="Yokoyama R."/>
            <person name="Yoshitake Y."/>
            <person name="Yotsui I."/>
            <person name="Zachgo S."/>
            <person name="Schmutz J."/>
        </authorList>
    </citation>
    <scope>NUCLEOTIDE SEQUENCE [LARGE SCALE GENOMIC DNA]</scope>
    <source>
        <strain evidence="2">Tak-1</strain>
    </source>
</reference>
<dbReference type="AlphaFoldDB" id="A0A2R6XW91"/>
<gene>
    <name evidence="1" type="ORF">MARPO_0001s0356</name>
</gene>
<dbReference type="EMBL" id="KZ772673">
    <property type="protein sequence ID" value="PTQ50370.1"/>
    <property type="molecule type" value="Genomic_DNA"/>
</dbReference>
<dbReference type="Proteomes" id="UP000244005">
    <property type="component" value="Unassembled WGS sequence"/>
</dbReference>
<evidence type="ECO:0000313" key="2">
    <source>
        <dbReference type="Proteomes" id="UP000244005"/>
    </source>
</evidence>
<keyword evidence="2" id="KW-1185">Reference proteome</keyword>
<organism evidence="1 2">
    <name type="scientific">Marchantia polymorpha</name>
    <name type="common">Common liverwort</name>
    <name type="synonym">Marchantia aquatica</name>
    <dbReference type="NCBI Taxonomy" id="3197"/>
    <lineage>
        <taxon>Eukaryota</taxon>
        <taxon>Viridiplantae</taxon>
        <taxon>Streptophyta</taxon>
        <taxon>Embryophyta</taxon>
        <taxon>Marchantiophyta</taxon>
        <taxon>Marchantiopsida</taxon>
        <taxon>Marchantiidae</taxon>
        <taxon>Marchantiales</taxon>
        <taxon>Marchantiaceae</taxon>
        <taxon>Marchantia</taxon>
    </lineage>
</organism>